<evidence type="ECO:0000256" key="3">
    <source>
        <dbReference type="ARBA" id="ARBA00022692"/>
    </source>
</evidence>
<dbReference type="GO" id="GO:0050909">
    <property type="term" value="P:sensory perception of taste"/>
    <property type="evidence" value="ECO:0007669"/>
    <property type="project" value="InterPro"/>
</dbReference>
<comment type="subcellular location">
    <subcellularLocation>
        <location evidence="1">Cell membrane</location>
        <topology evidence="1">Multi-pass membrane protein</topology>
    </subcellularLocation>
</comment>
<gene>
    <name evidence="6" type="ORF">CLODIP_2_CD11273</name>
</gene>
<evidence type="ECO:0000256" key="5">
    <source>
        <dbReference type="ARBA" id="ARBA00023136"/>
    </source>
</evidence>
<keyword evidence="2" id="KW-1003">Cell membrane</keyword>
<accession>A0A8S1E4V2</accession>
<evidence type="ECO:0008006" key="8">
    <source>
        <dbReference type="Google" id="ProtNLM"/>
    </source>
</evidence>
<evidence type="ECO:0000256" key="4">
    <source>
        <dbReference type="ARBA" id="ARBA00022989"/>
    </source>
</evidence>
<evidence type="ECO:0000256" key="2">
    <source>
        <dbReference type="ARBA" id="ARBA00022475"/>
    </source>
</evidence>
<keyword evidence="5" id="KW-0472">Membrane</keyword>
<evidence type="ECO:0000256" key="1">
    <source>
        <dbReference type="ARBA" id="ARBA00004651"/>
    </source>
</evidence>
<comment type="caution">
    <text evidence="6">The sequence shown here is derived from an EMBL/GenBank/DDBJ whole genome shotgun (WGS) entry which is preliminary data.</text>
</comment>
<name>A0A8S1E4V2_9INSE</name>
<evidence type="ECO:0000313" key="6">
    <source>
        <dbReference type="EMBL" id="CAB3385146.1"/>
    </source>
</evidence>
<sequence length="210" mass="23995">MSSFWAICDASKLFLYFWHCSRVTLAANKLKEGLSRLMSSNDNEYFQEELRFMVSKVFECCDIANGYFGVFSLMYIIHTSVHIQNNLFEAGKIVCSLLLGQGSLENDTLSIWVRLITALACFLRLLSYVWCTTRLTFESNKMAALLVRVSNEVVCNSLKEQVYWFAEEVRWNKIGFTANGLFNIDRELLFMAAGSCATNMAILLQAYISK</sequence>
<keyword evidence="4" id="KW-1133">Transmembrane helix</keyword>
<dbReference type="Proteomes" id="UP000494165">
    <property type="component" value="Unassembled WGS sequence"/>
</dbReference>
<reference evidence="6 7" key="1">
    <citation type="submission" date="2020-04" db="EMBL/GenBank/DDBJ databases">
        <authorList>
            <person name="Alioto T."/>
            <person name="Alioto T."/>
            <person name="Gomez Garrido J."/>
        </authorList>
    </citation>
    <scope>NUCLEOTIDE SEQUENCE [LARGE SCALE GENOMIC DNA]</scope>
</reference>
<dbReference type="AlphaFoldDB" id="A0A8S1E4V2"/>
<dbReference type="InterPro" id="IPR013604">
    <property type="entry name" value="7TM_chemorcpt"/>
</dbReference>
<organism evidence="6 7">
    <name type="scientific">Cloeon dipterum</name>
    <dbReference type="NCBI Taxonomy" id="197152"/>
    <lineage>
        <taxon>Eukaryota</taxon>
        <taxon>Metazoa</taxon>
        <taxon>Ecdysozoa</taxon>
        <taxon>Arthropoda</taxon>
        <taxon>Hexapoda</taxon>
        <taxon>Insecta</taxon>
        <taxon>Pterygota</taxon>
        <taxon>Palaeoptera</taxon>
        <taxon>Ephemeroptera</taxon>
        <taxon>Pisciforma</taxon>
        <taxon>Baetidae</taxon>
        <taxon>Cloeon</taxon>
    </lineage>
</organism>
<keyword evidence="7" id="KW-1185">Reference proteome</keyword>
<dbReference type="GO" id="GO:0005886">
    <property type="term" value="C:plasma membrane"/>
    <property type="evidence" value="ECO:0007669"/>
    <property type="project" value="UniProtKB-SubCell"/>
</dbReference>
<proteinExistence type="predicted"/>
<protein>
    <recommendedName>
        <fullName evidence="8">Gustatory receptor</fullName>
    </recommendedName>
</protein>
<keyword evidence="3" id="KW-0812">Transmembrane</keyword>
<dbReference type="Pfam" id="PF08395">
    <property type="entry name" value="7tm_7"/>
    <property type="match status" value="1"/>
</dbReference>
<evidence type="ECO:0000313" key="7">
    <source>
        <dbReference type="Proteomes" id="UP000494165"/>
    </source>
</evidence>
<dbReference type="EMBL" id="CADEPI010000396">
    <property type="protein sequence ID" value="CAB3385146.1"/>
    <property type="molecule type" value="Genomic_DNA"/>
</dbReference>